<organism evidence="4 5">
    <name type="scientific">Bilifractor porci</name>
    <dbReference type="NCBI Taxonomy" id="2606636"/>
    <lineage>
        <taxon>Bacteria</taxon>
        <taxon>Bacillati</taxon>
        <taxon>Bacillota</taxon>
        <taxon>Clostridia</taxon>
        <taxon>Lachnospirales</taxon>
        <taxon>Lachnospiraceae</taxon>
        <taxon>Bilifractor</taxon>
    </lineage>
</organism>
<dbReference type="GO" id="GO:0008168">
    <property type="term" value="F:methyltransferase activity"/>
    <property type="evidence" value="ECO:0007669"/>
    <property type="project" value="UniProtKB-KW"/>
</dbReference>
<dbReference type="Pfam" id="PF06253">
    <property type="entry name" value="MTTB"/>
    <property type="match status" value="1"/>
</dbReference>
<dbReference type="EMBL" id="VUMV01000007">
    <property type="protein sequence ID" value="MST82669.1"/>
    <property type="molecule type" value="Genomic_DNA"/>
</dbReference>
<dbReference type="InterPro" id="IPR010426">
    <property type="entry name" value="MTTB_MeTrfase"/>
</dbReference>
<sequence length="477" mass="52502">MSFVPRLKYLDDQEIADLHAYSVKILKTYGMRIEDPDVRKMLCENGCREKDDRIYFCDELLERTIKAQKQKVTFTSPVTGMKKNMTLGGISLSHSTGGAPWIADMKTGQRKNATLEDLILTIRIMNQLENLDIPCALVYPSDVPSAITQLQQTATMLEYSHKPIYGPGLSQPTNAKYIAELFKIYGGDKLSENPIGMVGISPESPLFLPKHITDTTRYIVEAGIPVSILAAPMGGLTSPLSVAGTVAQCHAEILAYAAVAYLMNPDCVLIYGARTFFANMRNTQCILGLPETGISSALAVQLASYCGMMSDEYGVCCTSCAMDEQAGYEKMINGLLPGLAGATMITGFGSTASVMCASLSQLVLDNEIIGMIKKAERPFVINEEELGYEALGCVVEDGETFMEQEHTMDHLKDEIFIPSIGFDSTWADWLKMGETGLNQRAEERADELLKRDEVPEICPEIRTEVEKLMQDARNSIL</sequence>
<dbReference type="AlphaFoldDB" id="A0A7X2P9G8"/>
<comment type="caution">
    <text evidence="4">The sequence shown here is derived from an EMBL/GenBank/DDBJ whole genome shotgun (WGS) entry which is preliminary data.</text>
</comment>
<reference evidence="4 5" key="1">
    <citation type="submission" date="2019-08" db="EMBL/GenBank/DDBJ databases">
        <title>In-depth cultivation of the pig gut microbiome towards novel bacterial diversity and tailored functional studies.</title>
        <authorList>
            <person name="Wylensek D."/>
            <person name="Hitch T.C.A."/>
            <person name="Clavel T."/>
        </authorList>
    </citation>
    <scope>NUCLEOTIDE SEQUENCE [LARGE SCALE GENOMIC DNA]</scope>
    <source>
        <strain evidence="4 5">Oil+RF-744-WCA-WT-13</strain>
    </source>
</reference>
<keyword evidence="3" id="KW-0808">Transferase</keyword>
<protein>
    <recommendedName>
        <fullName evidence="6">Trimethylamine methyltransferase</fullName>
    </recommendedName>
</protein>
<keyword evidence="5" id="KW-1185">Reference proteome</keyword>
<dbReference type="Proteomes" id="UP000466864">
    <property type="component" value="Unassembled WGS sequence"/>
</dbReference>
<evidence type="ECO:0008006" key="6">
    <source>
        <dbReference type="Google" id="ProtNLM"/>
    </source>
</evidence>
<evidence type="ECO:0000313" key="5">
    <source>
        <dbReference type="Proteomes" id="UP000466864"/>
    </source>
</evidence>
<evidence type="ECO:0000313" key="4">
    <source>
        <dbReference type="EMBL" id="MST82669.1"/>
    </source>
</evidence>
<dbReference type="Gene3D" id="3.20.20.480">
    <property type="entry name" value="Trimethylamine methyltransferase-like"/>
    <property type="match status" value="1"/>
</dbReference>
<dbReference type="RefSeq" id="WP_154458572.1">
    <property type="nucleotide sequence ID" value="NZ_VUMV01000007.1"/>
</dbReference>
<evidence type="ECO:0000256" key="1">
    <source>
        <dbReference type="ARBA" id="ARBA00007137"/>
    </source>
</evidence>
<comment type="similarity">
    <text evidence="1">Belongs to the trimethylamine methyltransferase family.</text>
</comment>
<keyword evidence="2" id="KW-0489">Methyltransferase</keyword>
<evidence type="ECO:0000256" key="2">
    <source>
        <dbReference type="ARBA" id="ARBA00022603"/>
    </source>
</evidence>
<accession>A0A7X2P9G8</accession>
<gene>
    <name evidence="4" type="ORF">FYJ60_10100</name>
</gene>
<dbReference type="InterPro" id="IPR038601">
    <property type="entry name" value="MttB-like_sf"/>
</dbReference>
<evidence type="ECO:0000256" key="3">
    <source>
        <dbReference type="ARBA" id="ARBA00022679"/>
    </source>
</evidence>
<dbReference type="GO" id="GO:0032259">
    <property type="term" value="P:methylation"/>
    <property type="evidence" value="ECO:0007669"/>
    <property type="project" value="UniProtKB-KW"/>
</dbReference>
<name>A0A7X2P9G8_9FIRM</name>
<dbReference type="GO" id="GO:0015948">
    <property type="term" value="P:methanogenesis"/>
    <property type="evidence" value="ECO:0007669"/>
    <property type="project" value="InterPro"/>
</dbReference>
<proteinExistence type="inferred from homology"/>